<organism evidence="1 2">
    <name type="scientific">Mesorhizobium dulcispinae</name>
    <dbReference type="NCBI Taxonomy" id="3072316"/>
    <lineage>
        <taxon>Bacteria</taxon>
        <taxon>Pseudomonadati</taxon>
        <taxon>Pseudomonadota</taxon>
        <taxon>Alphaproteobacteria</taxon>
        <taxon>Hyphomicrobiales</taxon>
        <taxon>Phyllobacteriaceae</taxon>
        <taxon>Mesorhizobium</taxon>
    </lineage>
</organism>
<evidence type="ECO:0000313" key="2">
    <source>
        <dbReference type="Proteomes" id="UP001271780"/>
    </source>
</evidence>
<reference evidence="1 2" key="1">
    <citation type="submission" date="2023-08" db="EMBL/GenBank/DDBJ databases">
        <title>Implementing the SeqCode for naming new Mesorhizobium species isolated from Vachellia karroo root nodules.</title>
        <authorList>
            <person name="Van Lill M."/>
        </authorList>
    </citation>
    <scope>NUCLEOTIDE SEQUENCE [LARGE SCALE GENOMIC DNA]</scope>
    <source>
        <strain evidence="1 2">VK23A</strain>
    </source>
</reference>
<dbReference type="Gene3D" id="2.30.30.110">
    <property type="match status" value="1"/>
</dbReference>
<accession>A0ABU4XK21</accession>
<dbReference type="Proteomes" id="UP001271780">
    <property type="component" value="Unassembled WGS sequence"/>
</dbReference>
<dbReference type="PANTHER" id="PTHR33988:SF1">
    <property type="entry name" value="ENDORIBONUCLEASE MAZF7-RELATED"/>
    <property type="match status" value="1"/>
</dbReference>
<evidence type="ECO:0000313" key="1">
    <source>
        <dbReference type="EMBL" id="MDX8474606.1"/>
    </source>
</evidence>
<gene>
    <name evidence="1" type="ORF">RFM27_21205</name>
</gene>
<comment type="caution">
    <text evidence="1">The sequence shown here is derived from an EMBL/GenBank/DDBJ whole genome shotgun (WGS) entry which is preliminary data.</text>
</comment>
<name>A0ABU4XK21_9HYPH</name>
<dbReference type="EC" id="3.1.-.-" evidence="1"/>
<dbReference type="EMBL" id="JAVIIZ010000014">
    <property type="protein sequence ID" value="MDX8474606.1"/>
    <property type="molecule type" value="Genomic_DNA"/>
</dbReference>
<dbReference type="GO" id="GO:0016787">
    <property type="term" value="F:hydrolase activity"/>
    <property type="evidence" value="ECO:0007669"/>
    <property type="project" value="UniProtKB-KW"/>
</dbReference>
<dbReference type="RefSeq" id="WP_320317749.1">
    <property type="nucleotide sequence ID" value="NZ_JAVIIX010000013.1"/>
</dbReference>
<dbReference type="PANTHER" id="PTHR33988">
    <property type="entry name" value="ENDORIBONUCLEASE MAZF-RELATED"/>
    <property type="match status" value="1"/>
</dbReference>
<sequence>MRRGEVWTVSGAKDYAGKPRPAVIVQDDSFDATDSITICVFTTDTTDAPLFRLVVDPSERNGLRATCRLMVDKITTVPKSKMGMQIGRLDDEDMLRLNRAMTVFLGMAVSPRAGRGEVS</sequence>
<keyword evidence="2" id="KW-1185">Reference proteome</keyword>
<protein>
    <submittedName>
        <fullName evidence="1">Type II toxin-antitoxin system PemK/MazF family toxin</fullName>
        <ecNumber evidence="1">3.1.-.-</ecNumber>
    </submittedName>
</protein>
<proteinExistence type="predicted"/>
<dbReference type="InterPro" id="IPR003477">
    <property type="entry name" value="PemK-like"/>
</dbReference>
<dbReference type="InterPro" id="IPR011067">
    <property type="entry name" value="Plasmid_toxin/cell-grow_inhib"/>
</dbReference>
<dbReference type="SUPFAM" id="SSF50118">
    <property type="entry name" value="Cell growth inhibitor/plasmid maintenance toxic component"/>
    <property type="match status" value="1"/>
</dbReference>
<keyword evidence="1" id="KW-0378">Hydrolase</keyword>
<dbReference type="Pfam" id="PF02452">
    <property type="entry name" value="PemK_toxin"/>
    <property type="match status" value="1"/>
</dbReference>